<gene>
    <name evidence="9" type="ORF">SAMN05216313_10742</name>
</gene>
<keyword evidence="2" id="KW-0813">Transport</keyword>
<evidence type="ECO:0000313" key="9">
    <source>
        <dbReference type="EMBL" id="SET48933.1"/>
    </source>
</evidence>
<keyword evidence="6" id="KW-0598">Phosphotransferase system</keyword>
<keyword evidence="5" id="KW-0808">Transferase</keyword>
<dbReference type="Proteomes" id="UP000198508">
    <property type="component" value="Unassembled WGS sequence"/>
</dbReference>
<dbReference type="GO" id="GO:0009401">
    <property type="term" value="P:phosphoenolpyruvate-dependent sugar phosphotransferase system"/>
    <property type="evidence" value="ECO:0007669"/>
    <property type="project" value="UniProtKB-KW"/>
</dbReference>
<keyword evidence="10" id="KW-1185">Reference proteome</keyword>
<dbReference type="InterPro" id="IPR036667">
    <property type="entry name" value="PTS_IIB_sorbose-sp_sf"/>
</dbReference>
<dbReference type="GeneID" id="93280472"/>
<evidence type="ECO:0000256" key="6">
    <source>
        <dbReference type="ARBA" id="ARBA00022683"/>
    </source>
</evidence>
<evidence type="ECO:0000256" key="7">
    <source>
        <dbReference type="ARBA" id="ARBA00022777"/>
    </source>
</evidence>
<dbReference type="GO" id="GO:0005737">
    <property type="term" value="C:cytoplasm"/>
    <property type="evidence" value="ECO:0007669"/>
    <property type="project" value="UniProtKB-SubCell"/>
</dbReference>
<dbReference type="Pfam" id="PF03830">
    <property type="entry name" value="PTSIIB_sorb"/>
    <property type="match status" value="1"/>
</dbReference>
<dbReference type="STRING" id="460384.SAMN05216313_10742"/>
<sequence>MIKLFRIDERLIHGQIAIKWSRHTGVDSIVVANDHAAENVMIQKSLKMAAPPGIKTVIKTLDAAIATLNDPRCEPLKVLVLVNSPADALKMVRAVKGIPFVNIGNYGRVAPKKPGRERNRFDNNLYCDEDEVAQFKELMGCGLDCIYQTTPEEPAIALKKLIPLD</sequence>
<evidence type="ECO:0000256" key="3">
    <source>
        <dbReference type="ARBA" id="ARBA00022490"/>
    </source>
</evidence>
<dbReference type="GO" id="GO:0016301">
    <property type="term" value="F:kinase activity"/>
    <property type="evidence" value="ECO:0007669"/>
    <property type="project" value="UniProtKB-KW"/>
</dbReference>
<dbReference type="PROSITE" id="PS51101">
    <property type="entry name" value="PTS_EIIB_TYPE_4"/>
    <property type="match status" value="1"/>
</dbReference>
<proteinExistence type="predicted"/>
<accession>A0A1I0EVL0</accession>
<dbReference type="AlphaFoldDB" id="A0A1I0EVL0"/>
<keyword evidence="7" id="KW-0418">Kinase</keyword>
<dbReference type="SUPFAM" id="SSF52728">
    <property type="entry name" value="PTS IIb component"/>
    <property type="match status" value="1"/>
</dbReference>
<evidence type="ECO:0000256" key="2">
    <source>
        <dbReference type="ARBA" id="ARBA00022448"/>
    </source>
</evidence>
<dbReference type="EMBL" id="FOIM01000007">
    <property type="protein sequence ID" value="SET48933.1"/>
    <property type="molecule type" value="Genomic_DNA"/>
</dbReference>
<protein>
    <submittedName>
        <fullName evidence="9">PTS system, mannose-specific IIB component</fullName>
    </submittedName>
</protein>
<feature type="domain" description="PTS EIIB type-4" evidence="8">
    <location>
        <begin position="1"/>
        <end position="165"/>
    </location>
</feature>
<dbReference type="GO" id="GO:0008982">
    <property type="term" value="F:protein-N(PI)-phosphohistidine-sugar phosphotransferase activity"/>
    <property type="evidence" value="ECO:0007669"/>
    <property type="project" value="InterPro"/>
</dbReference>
<dbReference type="InterPro" id="IPR004720">
    <property type="entry name" value="PTS_IIB_sorbose-sp"/>
</dbReference>
<name>A0A1I0EVL0_9FIRM</name>
<comment type="subcellular location">
    <subcellularLocation>
        <location evidence="1">Cytoplasm</location>
    </subcellularLocation>
</comment>
<dbReference type="RefSeq" id="WP_092362454.1">
    <property type="nucleotide sequence ID" value="NZ_CAJJSN010000025.1"/>
</dbReference>
<reference evidence="10" key="1">
    <citation type="submission" date="2016-10" db="EMBL/GenBank/DDBJ databases">
        <authorList>
            <person name="Varghese N."/>
            <person name="Submissions S."/>
        </authorList>
    </citation>
    <scope>NUCLEOTIDE SEQUENCE [LARGE SCALE GENOMIC DNA]</scope>
    <source>
        <strain evidence="10">NLAE-zl-G277</strain>
    </source>
</reference>
<keyword evidence="3" id="KW-0963">Cytoplasm</keyword>
<evidence type="ECO:0000313" key="10">
    <source>
        <dbReference type="Proteomes" id="UP000198508"/>
    </source>
</evidence>
<organism evidence="9 10">
    <name type="scientific">Enterocloster lavalensis</name>
    <dbReference type="NCBI Taxonomy" id="460384"/>
    <lineage>
        <taxon>Bacteria</taxon>
        <taxon>Bacillati</taxon>
        <taxon>Bacillota</taxon>
        <taxon>Clostridia</taxon>
        <taxon>Lachnospirales</taxon>
        <taxon>Lachnospiraceae</taxon>
        <taxon>Enterocloster</taxon>
    </lineage>
</organism>
<evidence type="ECO:0000256" key="1">
    <source>
        <dbReference type="ARBA" id="ARBA00004496"/>
    </source>
</evidence>
<dbReference type="Gene3D" id="3.40.35.10">
    <property type="entry name" value="Phosphotransferase system, sorbose subfamily IIB component"/>
    <property type="match status" value="1"/>
</dbReference>
<evidence type="ECO:0000256" key="5">
    <source>
        <dbReference type="ARBA" id="ARBA00022679"/>
    </source>
</evidence>
<evidence type="ECO:0000256" key="4">
    <source>
        <dbReference type="ARBA" id="ARBA00022597"/>
    </source>
</evidence>
<evidence type="ECO:0000259" key="8">
    <source>
        <dbReference type="PROSITE" id="PS51101"/>
    </source>
</evidence>
<keyword evidence="4" id="KW-0762">Sugar transport</keyword>